<dbReference type="Pfam" id="PF00929">
    <property type="entry name" value="RNase_T"/>
    <property type="match status" value="1"/>
</dbReference>
<dbReference type="SMART" id="SM00479">
    <property type="entry name" value="EXOIII"/>
    <property type="match status" value="1"/>
</dbReference>
<dbReference type="PANTHER" id="PTHR30231:SF42">
    <property type="entry name" value="EXONUCLEASE"/>
    <property type="match status" value="1"/>
</dbReference>
<dbReference type="EMBL" id="JAUEIF010000013">
    <property type="protein sequence ID" value="MDN0026195.1"/>
    <property type="molecule type" value="Genomic_DNA"/>
</dbReference>
<dbReference type="GO" id="GO:0003676">
    <property type="term" value="F:nucleic acid binding"/>
    <property type="evidence" value="ECO:0007669"/>
    <property type="project" value="InterPro"/>
</dbReference>
<name>A0AAW7JWG4_9BACT</name>
<dbReference type="GO" id="GO:0005829">
    <property type="term" value="C:cytosol"/>
    <property type="evidence" value="ECO:0007669"/>
    <property type="project" value="TreeGrafter"/>
</dbReference>
<reference evidence="3" key="2">
    <citation type="submission" date="2023-08" db="EMBL/GenBank/DDBJ databases">
        <title>Identification and characterization of horizontal gene transfer across gut microbiota members of farm animals based on homology search.</title>
        <authorList>
            <person name="Schwarzerova J."/>
            <person name="Nykrynova M."/>
            <person name="Jureckova K."/>
            <person name="Cejkova D."/>
            <person name="Rychlik I."/>
        </authorList>
    </citation>
    <scope>NUCLEOTIDE SEQUENCE</scope>
    <source>
        <strain evidence="3">ET15</strain>
        <strain evidence="2">ET37</strain>
    </source>
</reference>
<protein>
    <submittedName>
        <fullName evidence="3">3'-5' exonuclease</fullName>
        <ecNumber evidence="3">3.1.-.-</ecNumber>
    </submittedName>
</protein>
<evidence type="ECO:0000313" key="2">
    <source>
        <dbReference type="EMBL" id="MDN0023520.1"/>
    </source>
</evidence>
<keyword evidence="3" id="KW-0378">Hydrolase</keyword>
<organism evidence="3 5">
    <name type="scientific">Leyella lascolaii</name>
    <dbReference type="NCBI Taxonomy" id="1776379"/>
    <lineage>
        <taxon>Bacteria</taxon>
        <taxon>Pseudomonadati</taxon>
        <taxon>Bacteroidota</taxon>
        <taxon>Bacteroidia</taxon>
        <taxon>Bacteroidales</taxon>
        <taxon>Prevotellaceae</taxon>
        <taxon>Leyella</taxon>
    </lineage>
</organism>
<proteinExistence type="predicted"/>
<dbReference type="Gene3D" id="3.30.420.10">
    <property type="entry name" value="Ribonuclease H-like superfamily/Ribonuclease H"/>
    <property type="match status" value="1"/>
</dbReference>
<dbReference type="InterPro" id="IPR012337">
    <property type="entry name" value="RNaseH-like_sf"/>
</dbReference>
<dbReference type="SUPFAM" id="SSF53098">
    <property type="entry name" value="Ribonuclease H-like"/>
    <property type="match status" value="1"/>
</dbReference>
<dbReference type="EMBL" id="JAUEIE010000013">
    <property type="protein sequence ID" value="MDN0023520.1"/>
    <property type="molecule type" value="Genomic_DNA"/>
</dbReference>
<dbReference type="EC" id="3.1.-.-" evidence="3"/>
<reference evidence="3" key="1">
    <citation type="submission" date="2023-06" db="EMBL/GenBank/DDBJ databases">
        <authorList>
            <person name="Zeman M."/>
            <person name="Kubasova T."/>
            <person name="Jahodarova E."/>
            <person name="Nykrynova M."/>
            <person name="Rychlik I."/>
        </authorList>
    </citation>
    <scope>NUCLEOTIDE SEQUENCE</scope>
    <source>
        <strain evidence="3">ET15</strain>
        <strain evidence="2">ET37</strain>
    </source>
</reference>
<feature type="domain" description="Exonuclease" evidence="1">
    <location>
        <begin position="5"/>
        <end position="170"/>
    </location>
</feature>
<dbReference type="AlphaFoldDB" id="A0AAW7JWG4"/>
<evidence type="ECO:0000259" key="1">
    <source>
        <dbReference type="SMART" id="SM00479"/>
    </source>
</evidence>
<gene>
    <name evidence="2" type="ORF">QVN81_10910</name>
    <name evidence="3" type="ORF">QVN84_11800</name>
</gene>
<dbReference type="GO" id="GO:0008408">
    <property type="term" value="F:3'-5' exonuclease activity"/>
    <property type="evidence" value="ECO:0007669"/>
    <property type="project" value="TreeGrafter"/>
</dbReference>
<dbReference type="PANTHER" id="PTHR30231">
    <property type="entry name" value="DNA POLYMERASE III SUBUNIT EPSILON"/>
    <property type="match status" value="1"/>
</dbReference>
<evidence type="ECO:0000313" key="5">
    <source>
        <dbReference type="Proteomes" id="UP001168478"/>
    </source>
</evidence>
<dbReference type="InterPro" id="IPR036397">
    <property type="entry name" value="RNaseH_sf"/>
</dbReference>
<accession>A0AAW7JWG4</accession>
<evidence type="ECO:0000313" key="4">
    <source>
        <dbReference type="Proteomes" id="UP001167831"/>
    </source>
</evidence>
<keyword evidence="3" id="KW-0540">Nuclease</keyword>
<dbReference type="Proteomes" id="UP001168478">
    <property type="component" value="Unassembled WGS sequence"/>
</dbReference>
<dbReference type="InterPro" id="IPR013520">
    <property type="entry name" value="Ribonucl_H"/>
</dbReference>
<dbReference type="CDD" id="cd06130">
    <property type="entry name" value="DNA_pol_III_epsilon_like"/>
    <property type="match status" value="1"/>
</dbReference>
<dbReference type="GO" id="GO:0006259">
    <property type="term" value="P:DNA metabolic process"/>
    <property type="evidence" value="ECO:0007669"/>
    <property type="project" value="UniProtKB-ARBA"/>
</dbReference>
<dbReference type="RefSeq" id="WP_289825986.1">
    <property type="nucleotide sequence ID" value="NZ_JAUEIE010000013.1"/>
</dbReference>
<comment type="caution">
    <text evidence="3">The sequence shown here is derived from an EMBL/GenBank/DDBJ whole genome shotgun (WGS) entry which is preliminary data.</text>
</comment>
<keyword evidence="3" id="KW-0269">Exonuclease</keyword>
<keyword evidence="4" id="KW-1185">Reference proteome</keyword>
<evidence type="ECO:0000313" key="3">
    <source>
        <dbReference type="EMBL" id="MDN0026195.1"/>
    </source>
</evidence>
<sequence>MRGIDFIAIDFETATGRRASICEAGICVVRDGRIAETRSWLVRPQGNVYSYWNTQIHGIRPDDTEMSPDFPEVWTEISEYLRACPVLVAHNAAFDISCIRSSLELYGIDKPDVTYYCSLRAARKLYDFRCNTLDYLCGQFGIPYGRHHRAGDDAEMCARLFLREIKDSGSPELEEMVFCNGKL</sequence>
<dbReference type="Proteomes" id="UP001167831">
    <property type="component" value="Unassembled WGS sequence"/>
</dbReference>